<evidence type="ECO:0000256" key="5">
    <source>
        <dbReference type="ARBA" id="ARBA00022837"/>
    </source>
</evidence>
<gene>
    <name evidence="9" type="ORF">BGE01nite_26580</name>
</gene>
<feature type="compositionally biased region" description="Basic and acidic residues" evidence="7">
    <location>
        <begin position="1517"/>
        <end position="1529"/>
    </location>
</feature>
<dbReference type="Pfam" id="PF03065">
    <property type="entry name" value="Glyco_hydro_57"/>
    <property type="match status" value="1"/>
</dbReference>
<dbReference type="PANTHER" id="PTHR43447">
    <property type="entry name" value="ALPHA-AMYLASE"/>
    <property type="match status" value="1"/>
</dbReference>
<reference evidence="9 10" key="1">
    <citation type="submission" date="2019-07" db="EMBL/GenBank/DDBJ databases">
        <title>Whole genome shotgun sequence of Brevifollis gellanilyticus NBRC 108608.</title>
        <authorList>
            <person name="Hosoyama A."/>
            <person name="Uohara A."/>
            <person name="Ohji S."/>
            <person name="Ichikawa N."/>
        </authorList>
    </citation>
    <scope>NUCLEOTIDE SEQUENCE [LARGE SCALE GENOMIC DNA]</scope>
    <source>
        <strain evidence="9 10">NBRC 108608</strain>
    </source>
</reference>
<keyword evidence="5" id="KW-0106">Calcium</keyword>
<dbReference type="EMBL" id="BKAG01000017">
    <property type="protein sequence ID" value="GEP43367.1"/>
    <property type="molecule type" value="Genomic_DNA"/>
</dbReference>
<evidence type="ECO:0000256" key="7">
    <source>
        <dbReference type="SAM" id="MobiDB-lite"/>
    </source>
</evidence>
<evidence type="ECO:0000256" key="6">
    <source>
        <dbReference type="ARBA" id="ARBA00023277"/>
    </source>
</evidence>
<dbReference type="Gene3D" id="3.20.110.20">
    <property type="match status" value="1"/>
</dbReference>
<comment type="caution">
    <text evidence="9">The sequence shown here is derived from an EMBL/GenBank/DDBJ whole genome shotgun (WGS) entry which is preliminary data.</text>
</comment>
<feature type="compositionally biased region" description="Basic and acidic residues" evidence="7">
    <location>
        <begin position="1577"/>
        <end position="1588"/>
    </location>
</feature>
<accession>A0A512M9E8</accession>
<comment type="subcellular location">
    <subcellularLocation>
        <location evidence="1">Secreted</location>
    </subcellularLocation>
</comment>
<keyword evidence="6" id="KW-0119">Carbohydrate metabolism</keyword>
<feature type="region of interest" description="Disordered" evidence="7">
    <location>
        <begin position="1319"/>
        <end position="1355"/>
    </location>
</feature>
<protein>
    <recommendedName>
        <fullName evidence="8">Glycosyl hydrolase family 13 catalytic domain-containing protein</fullName>
    </recommendedName>
</protein>
<dbReference type="SMART" id="SM00642">
    <property type="entry name" value="Aamy"/>
    <property type="match status" value="1"/>
</dbReference>
<evidence type="ECO:0000313" key="10">
    <source>
        <dbReference type="Proteomes" id="UP000321577"/>
    </source>
</evidence>
<evidence type="ECO:0000256" key="2">
    <source>
        <dbReference type="ARBA" id="ARBA00006821"/>
    </source>
</evidence>
<feature type="region of interest" description="Disordered" evidence="7">
    <location>
        <begin position="963"/>
        <end position="988"/>
    </location>
</feature>
<dbReference type="InterPro" id="IPR017853">
    <property type="entry name" value="GH"/>
</dbReference>
<dbReference type="InterPro" id="IPR059100">
    <property type="entry name" value="TSP3_bac"/>
</dbReference>
<sequence length="2779" mass="302117">MLGGLLCLWAVIVPQARAETMLQYFNTSWVEITNKMPELAEAGYTSLWLPPPTKGSGGLSVGYDMWDPYDLGSKNQRNSVRTRYGTEAELIRLVETAHRFGIRVYFDNIMNHRAFDVPGYNENTPIDIYPGLVPEDFHLRKTQDGFYRKWDNTRSWNDAWQVQNLGLADLIDIAQEPGNTNYNFGTSEGSTAPKIQFIRDLTRPENYCYLPNGTYVGFGPNNGISTALLQANPGFYSERVEDYLNRAARWLIDRTKGDGLRLDAVKHVKADFFGATYGGDKDSSDYGYTGQVQRQFNISRGFTDPNHRDTVFSLENGRDDAMLFGEHLGEPPAYGPYIDSGMRLVDNDLRSQLNSRLGNPSSGLEGYDNAGYGGFGGSVGVMHAQSHDNDYAARKELQHAFYFLRDGLGLLYTDGNYQAETLGESGGAFPRHANTAFLGQWNDARVPNLLYVHEQFARGYQAGRWSDGDVVVWERIDKRENASMTDADGVTLLVMLSDNYSQGLARNFTSAFPTGAYLYNYSTYGGGFYKFKEELASTVMPAGGYFLFSWKNPDPSELWKNHGGRTITVTQNGVEAGTVTVKRRDGPNGDKAFNGGTLPEASRPVLPTDSNVTDYTYSAVIPRVTSTSGVRFVARVDGSAENVLMKLDGGIDLNGTRPVGNTDPAFRDNPPALTNDMFMGYEQPNFINRIHPELFAAKDTARNATGSAGAETFTTTTTVNGSSPKFIDGNTAAFLYHDPANVVGNKAPTRNQYDASGSELWAKTNSVGGGYKAFLYFTTDGSNPEGAGGRGRGTTKIAEMSFRHNDDGGASDWWSVTPLPVGFTATSKYKISVFKEGAASWFPSNADAVTRKQKMMGTFETNALNLATLPVRPHSDYGMVQTGLSEGMHVVRARAFLQRDGRASIYNTFTQSFYYDAQLPTGEVRFPAADNDTVGGSEYGMVARTDASVTEVWYHIDDGVSSNDDSVTRSQNGNGGGFEPFTDANRNGTRDVTESYTDLNENGSWDGAIGTSWVKATEVTPTVEPTNANYVKEWRFNYANIPASGTATIKVRLREVSSSAYKDFALNDVSGHYTTLQRVVNCEGPNIRMFVAWPPADGDLVSAGYVMKVYFTKSLADGLTGTQLRDRFTIRIGSNETNQSVSYPRENYSINYDETSEYHALAFTLPNLYNDQPDYLHKIEVLHDRPSPNPDVIGTRLVKAEPSIIPRISIVTPPELDSDGKPHEIVLPDVASPTADQRKFIIRVATSPAADSVVLTVNNGPMNIVTPPVTSIEGNSKFWDFTWQNMTQGEFQFTATVFDNGNENHETRSARVFFRQVTPASEADPDDDDDGLLDADEGTATPLPNGFPADDERYKPNAEQWTNGEVHVSNAFGKTEPRNPDTDGDGLPDALEVGWRAAVTVGESFSDTGYGSPTVTGAGNGVFDWNDANDNGLHDVGEASESFTDTDTDGKFDFGTILTADTNGDGVTNFRGDIDPPFYNTLDNLNKVPSVNTASEGGDRSKQLRGSTTNPDDPDTDKDGIRDGVEDANKNGWLDGDGASLAAGVAPTLARNWPNKVRDPGETWTETDPNNADTDGDGARDGTGEDKNGNGVIDGDTNNNRTWNAGEMWTETDPLKADTDGDGLTDGWEIRYGLDPLDSGTVSLRGLVALADNGPAGDPDDDGFTNLQELTNGTNPMEDNTIPPSPPGQIVIGPQTPVVAGGVSNLREFTDWQIGDLISLDEYQGDGPNNQGGDLYRAYDGFDSSRDLVAFYAHDGGAITNGGDDHFYFRADFQDLKALAEEGSLDLYVVIDFNSPANGESALPDQLDTRTNMRWEVCVAAYSTDNGAVYVDTNAGSNSTSINQDLTTFGVVKRSQLEADGFKKSWYNSTLDAVEFSISRKALLDAGWNGNAGTLNYQVFTTRDGTQNTPAGAGEIANRSDIRDSISDDGIASDYWRDQSTLSGSGSVLKSWFGPSGTNDMWKRVKVASLVHESRPLMAGSEIHALLNNGAGAGWYRPLEVHQAYAAPMALHVTPMLASAVQWAKVDPAVNKPWRDGPALNARLTALAGSGVLRFTGTTYSDHILPYFPLGFTQTNIADASAMLMQIYGVAPSTSVLYPPERVLNAAALDIISGSGFGFTFADQTRHMEKWFGRTSSLSNDGYRLNRIHGVKTFVINDQPSQFRFDNTDGGLNTSLRELFSRKARSATQDQVVVLGSDWSDFVSKTKADGYDANIAWMASRPWIQLTTPQAIAAGEVDSNRDGTPEVWPFVERNSPALPTVSKDFVHYATQENYDNWYFGQSGREESLSAKVFNVRHSVPLPVAFGQVGVSGLANTAWTAGTTLSVAEPQLGALSRNAFHSAMWLTAFHEQPTADLSKYSTGDYINPDTSNNNLAGFAKAAQGQLRWAAVYQRVSQWAASAGTLTNSTVATAADADLDGENEYLLYNDRVFALFERIGGRLTCAFVRDLGTGRVLQTIGNPHSYSGFETEEEGAVNVISGAVGSYRTSGFKDWYAAGTNSIAYNNALYTAAATTNGFIFTSPDGKVAKAITLGVRANVLHASYTLTGGVTSLSQRHGLSPHLSNLLAKGQTHLGGLSNVGSIVSLTNNAPDAVVRAYVRGISGVTYNASAIDDDPVTQFDTINLRNQAQTQQVEFTLTSGASFDLGFETGPTLSESLDGDALPDAWETSHLLNAGDGTGANGDNGNPDFDGYTNLEEFILGLNPQAADAYLPTPTKTPTGFRVTFATVPNRWYRVFYSDDMTGWSPVTGDLLGTGATQVVDDTTNQTRRFYKVEVRRVE</sequence>
<evidence type="ECO:0000256" key="4">
    <source>
        <dbReference type="ARBA" id="ARBA00022729"/>
    </source>
</evidence>
<name>A0A512M9E8_9BACT</name>
<feature type="domain" description="Glycosyl hydrolase family 13 catalytic" evidence="8">
    <location>
        <begin position="19"/>
        <end position="445"/>
    </location>
</feature>
<proteinExistence type="inferred from homology"/>
<keyword evidence="4" id="KW-0732">Signal</keyword>
<dbReference type="Pfam" id="PF00128">
    <property type="entry name" value="Alpha-amylase"/>
    <property type="match status" value="1"/>
</dbReference>
<feature type="region of interest" description="Disordered" evidence="7">
    <location>
        <begin position="1551"/>
        <end position="1602"/>
    </location>
</feature>
<evidence type="ECO:0000259" key="8">
    <source>
        <dbReference type="SMART" id="SM00642"/>
    </source>
</evidence>
<feature type="compositionally biased region" description="Acidic residues" evidence="7">
    <location>
        <begin position="1323"/>
        <end position="1337"/>
    </location>
</feature>
<evidence type="ECO:0000256" key="3">
    <source>
        <dbReference type="ARBA" id="ARBA00022525"/>
    </source>
</evidence>
<dbReference type="GO" id="GO:0005975">
    <property type="term" value="P:carbohydrate metabolic process"/>
    <property type="evidence" value="ECO:0007669"/>
    <property type="project" value="InterPro"/>
</dbReference>
<evidence type="ECO:0000256" key="1">
    <source>
        <dbReference type="ARBA" id="ARBA00004613"/>
    </source>
</evidence>
<comment type="similarity">
    <text evidence="2">Belongs to the glycosyl hydrolase 57 family.</text>
</comment>
<feature type="compositionally biased region" description="Polar residues" evidence="7">
    <location>
        <begin position="963"/>
        <end position="972"/>
    </location>
</feature>
<dbReference type="SUPFAM" id="SSF51445">
    <property type="entry name" value="(Trans)glycosidases"/>
    <property type="match status" value="1"/>
</dbReference>
<feature type="region of interest" description="Disordered" evidence="7">
    <location>
        <begin position="1485"/>
        <end position="1539"/>
    </location>
</feature>
<dbReference type="Gene3D" id="3.20.20.80">
    <property type="entry name" value="Glycosidases"/>
    <property type="match status" value="2"/>
</dbReference>
<dbReference type="InterPro" id="IPR006047">
    <property type="entry name" value="GH13_cat_dom"/>
</dbReference>
<organism evidence="9 10">
    <name type="scientific">Brevifollis gellanilyticus</name>
    <dbReference type="NCBI Taxonomy" id="748831"/>
    <lineage>
        <taxon>Bacteria</taxon>
        <taxon>Pseudomonadati</taxon>
        <taxon>Verrucomicrobiota</taxon>
        <taxon>Verrucomicrobiia</taxon>
        <taxon>Verrucomicrobiales</taxon>
        <taxon>Verrucomicrobiaceae</taxon>
    </lineage>
</organism>
<dbReference type="SUPFAM" id="SSF88713">
    <property type="entry name" value="Glycoside hydrolase/deacetylase"/>
    <property type="match status" value="1"/>
</dbReference>
<keyword evidence="3" id="KW-0964">Secreted</keyword>
<feature type="region of interest" description="Disordered" evidence="7">
    <location>
        <begin position="583"/>
        <end position="609"/>
    </location>
</feature>
<dbReference type="Pfam" id="PF18884">
    <property type="entry name" value="TSP3_bac"/>
    <property type="match status" value="3"/>
</dbReference>
<evidence type="ECO:0000313" key="9">
    <source>
        <dbReference type="EMBL" id="GEP43367.1"/>
    </source>
</evidence>
<dbReference type="Proteomes" id="UP000321577">
    <property type="component" value="Unassembled WGS sequence"/>
</dbReference>
<feature type="compositionally biased region" description="Polar residues" evidence="7">
    <location>
        <begin position="1485"/>
        <end position="1495"/>
    </location>
</feature>
<dbReference type="InterPro" id="IPR004300">
    <property type="entry name" value="Glyco_hydro_57_N"/>
</dbReference>
<dbReference type="GO" id="GO:0003824">
    <property type="term" value="F:catalytic activity"/>
    <property type="evidence" value="ECO:0007669"/>
    <property type="project" value="InterPro"/>
</dbReference>
<keyword evidence="10" id="KW-1185">Reference proteome</keyword>
<dbReference type="InterPro" id="IPR011330">
    <property type="entry name" value="Glyco_hydro/deAcase_b/a-brl"/>
</dbReference>